<dbReference type="GO" id="GO:1990904">
    <property type="term" value="C:ribonucleoprotein complex"/>
    <property type="evidence" value="ECO:0007669"/>
    <property type="project" value="TreeGrafter"/>
</dbReference>
<dbReference type="InterPro" id="IPR041095">
    <property type="entry name" value="EFG_II"/>
</dbReference>
<evidence type="ECO:0000256" key="3">
    <source>
        <dbReference type="ARBA" id="ARBA00022741"/>
    </source>
</evidence>
<protein>
    <recommendedName>
        <fullName evidence="9">Tr-type G domain-containing protein</fullName>
    </recommendedName>
</protein>
<dbReference type="PRINTS" id="PR00315">
    <property type="entry name" value="ELONGATNFCT"/>
</dbReference>
<dbReference type="RefSeq" id="XP_053583823.1">
    <property type="nucleotide sequence ID" value="XM_053729051.1"/>
</dbReference>
<dbReference type="Gene3D" id="3.30.70.870">
    <property type="entry name" value="Elongation Factor G (Translational Gtpase), domain 3"/>
    <property type="match status" value="1"/>
</dbReference>
<dbReference type="InterPro" id="IPR000640">
    <property type="entry name" value="EFG_V-like"/>
</dbReference>
<dbReference type="FunFam" id="3.40.50.300:FF:000058">
    <property type="entry name" value="Translation elongation factor 2"/>
    <property type="match status" value="1"/>
</dbReference>
<dbReference type="EMBL" id="WUAV01000004">
    <property type="protein sequence ID" value="KAF1755913.1"/>
    <property type="molecule type" value="Genomic_DNA"/>
</dbReference>
<dbReference type="FunFam" id="3.30.230.10:FF:000006">
    <property type="entry name" value="Translation elongation factor 2"/>
    <property type="match status" value="1"/>
</dbReference>
<proteinExistence type="predicted"/>
<dbReference type="KEGG" id="crq:GCK72_012366"/>
<dbReference type="FunFam" id="3.30.70.870:FF:000002">
    <property type="entry name" value="Translation elongation factor 2"/>
    <property type="match status" value="1"/>
</dbReference>
<dbReference type="SMART" id="SM00889">
    <property type="entry name" value="EFG_IV"/>
    <property type="match status" value="1"/>
</dbReference>
<dbReference type="GO" id="GO:0003746">
    <property type="term" value="F:translation elongation factor activity"/>
    <property type="evidence" value="ECO:0007669"/>
    <property type="project" value="UniProtKB-KW"/>
</dbReference>
<dbReference type="InterPro" id="IPR005517">
    <property type="entry name" value="Transl_elong_EFG/EF2_IV"/>
</dbReference>
<dbReference type="AlphaFoldDB" id="A0A6A5GMP3"/>
<dbReference type="InterPro" id="IPR031157">
    <property type="entry name" value="G_TR_CS"/>
</dbReference>
<dbReference type="Gene3D" id="3.30.70.240">
    <property type="match status" value="1"/>
</dbReference>
<dbReference type="PANTHER" id="PTHR42908:SF10">
    <property type="entry name" value="EUKARYOTIC TRANSLATION ELONGATION FACTOR 2"/>
    <property type="match status" value="1"/>
</dbReference>
<keyword evidence="7" id="KW-0342">GTP-binding</keyword>
<dbReference type="Gene3D" id="3.90.1430.10">
    <property type="entry name" value="Yeast translation eEF2 (G' domain)"/>
    <property type="match status" value="1"/>
</dbReference>
<evidence type="ECO:0000313" key="10">
    <source>
        <dbReference type="EMBL" id="KAF1755913.1"/>
    </source>
</evidence>
<evidence type="ECO:0000259" key="9">
    <source>
        <dbReference type="PROSITE" id="PS51722"/>
    </source>
</evidence>
<dbReference type="Proteomes" id="UP000483820">
    <property type="component" value="Chromosome IV"/>
</dbReference>
<dbReference type="GeneID" id="9828789"/>
<dbReference type="InterPro" id="IPR000795">
    <property type="entry name" value="T_Tr_GTP-bd_dom"/>
</dbReference>
<comment type="caution">
    <text evidence="10">The sequence shown here is derived from an EMBL/GenBank/DDBJ whole genome shotgun (WGS) entry which is preliminary data.</text>
</comment>
<accession>A0A6A5GMP3</accession>
<evidence type="ECO:0000256" key="7">
    <source>
        <dbReference type="ARBA" id="ARBA00023134"/>
    </source>
</evidence>
<evidence type="ECO:0000256" key="1">
    <source>
        <dbReference type="ARBA" id="ARBA00004496"/>
    </source>
</evidence>
<dbReference type="Pfam" id="PF14492">
    <property type="entry name" value="EFG_III"/>
    <property type="match status" value="1"/>
</dbReference>
<dbReference type="CTD" id="9828789"/>
<dbReference type="CDD" id="cd01681">
    <property type="entry name" value="aeEF2_snRNP_like_IV"/>
    <property type="match status" value="1"/>
</dbReference>
<dbReference type="InterPro" id="IPR009000">
    <property type="entry name" value="Transl_B-barrel_sf"/>
</dbReference>
<dbReference type="InterPro" id="IPR035647">
    <property type="entry name" value="EFG_III/V"/>
</dbReference>
<dbReference type="GO" id="GO:0043022">
    <property type="term" value="F:ribosome binding"/>
    <property type="evidence" value="ECO:0007669"/>
    <property type="project" value="TreeGrafter"/>
</dbReference>
<evidence type="ECO:0000313" key="11">
    <source>
        <dbReference type="Proteomes" id="UP000483820"/>
    </source>
</evidence>
<evidence type="ECO:0000256" key="5">
    <source>
        <dbReference type="ARBA" id="ARBA00022801"/>
    </source>
</evidence>
<dbReference type="FunFam" id="3.30.70.240:FF:000003">
    <property type="entry name" value="Translation elongation factor 2"/>
    <property type="match status" value="1"/>
</dbReference>
<dbReference type="InterPro" id="IPR014721">
    <property type="entry name" value="Ribsml_uS5_D2-typ_fold_subgr"/>
</dbReference>
<dbReference type="SUPFAM" id="SSF54980">
    <property type="entry name" value="EF-G C-terminal domain-like"/>
    <property type="match status" value="2"/>
</dbReference>
<dbReference type="InterPro" id="IPR020568">
    <property type="entry name" value="Ribosomal_Su5_D2-typ_SF"/>
</dbReference>
<dbReference type="SUPFAM" id="SSF50447">
    <property type="entry name" value="Translation proteins"/>
    <property type="match status" value="1"/>
</dbReference>
<dbReference type="CDD" id="cd04096">
    <property type="entry name" value="eEF2_snRNP_like_C"/>
    <property type="match status" value="1"/>
</dbReference>
<dbReference type="PROSITE" id="PS51722">
    <property type="entry name" value="G_TR_2"/>
    <property type="match status" value="1"/>
</dbReference>
<dbReference type="PANTHER" id="PTHR42908">
    <property type="entry name" value="TRANSLATION ELONGATION FACTOR-RELATED"/>
    <property type="match status" value="1"/>
</dbReference>
<keyword evidence="2" id="KW-0963">Cytoplasm</keyword>
<dbReference type="Gene3D" id="2.40.30.10">
    <property type="entry name" value="Translation factors"/>
    <property type="match status" value="1"/>
</dbReference>
<name>A0A6A5GMP3_CAERE</name>
<dbReference type="InterPro" id="IPR027417">
    <property type="entry name" value="P-loop_NTPase"/>
</dbReference>
<evidence type="ECO:0000256" key="6">
    <source>
        <dbReference type="ARBA" id="ARBA00022917"/>
    </source>
</evidence>
<dbReference type="GO" id="GO:0005829">
    <property type="term" value="C:cytosol"/>
    <property type="evidence" value="ECO:0007669"/>
    <property type="project" value="TreeGrafter"/>
</dbReference>
<dbReference type="SUPFAM" id="SSF54211">
    <property type="entry name" value="Ribosomal protein S5 domain 2-like"/>
    <property type="match status" value="1"/>
</dbReference>
<dbReference type="InterPro" id="IPR004161">
    <property type="entry name" value="EFTu-like_2"/>
</dbReference>
<dbReference type="SUPFAM" id="SSF52540">
    <property type="entry name" value="P-loop containing nucleoside triphosphate hydrolases"/>
    <property type="match status" value="1"/>
</dbReference>
<keyword evidence="4" id="KW-0251">Elongation factor</keyword>
<organism evidence="10 11">
    <name type="scientific">Caenorhabditis remanei</name>
    <name type="common">Caenorhabditis vulgaris</name>
    <dbReference type="NCBI Taxonomy" id="31234"/>
    <lineage>
        <taxon>Eukaryota</taxon>
        <taxon>Metazoa</taxon>
        <taxon>Ecdysozoa</taxon>
        <taxon>Nematoda</taxon>
        <taxon>Chromadorea</taxon>
        <taxon>Rhabditida</taxon>
        <taxon>Rhabditina</taxon>
        <taxon>Rhabditomorpha</taxon>
        <taxon>Rhabditoidea</taxon>
        <taxon>Rhabditidae</taxon>
        <taxon>Peloderinae</taxon>
        <taxon>Caenorhabditis</taxon>
    </lineage>
</organism>
<keyword evidence="3" id="KW-0547">Nucleotide-binding</keyword>
<gene>
    <name evidence="10" type="ORF">GCK72_012366</name>
</gene>
<comment type="catalytic activity">
    <reaction evidence="8">
        <text>GTP + H2O = GDP + phosphate + H(+)</text>
        <dbReference type="Rhea" id="RHEA:19669"/>
        <dbReference type="ChEBI" id="CHEBI:15377"/>
        <dbReference type="ChEBI" id="CHEBI:15378"/>
        <dbReference type="ChEBI" id="CHEBI:37565"/>
        <dbReference type="ChEBI" id="CHEBI:43474"/>
        <dbReference type="ChEBI" id="CHEBI:58189"/>
    </reaction>
    <physiologicalReaction direction="left-to-right" evidence="8">
        <dbReference type="Rhea" id="RHEA:19670"/>
    </physiologicalReaction>
</comment>
<dbReference type="CDD" id="cd01885">
    <property type="entry name" value="EF2"/>
    <property type="match status" value="1"/>
</dbReference>
<dbReference type="Pfam" id="PF00679">
    <property type="entry name" value="EFG_C"/>
    <property type="match status" value="1"/>
</dbReference>
<reference evidence="10 11" key="1">
    <citation type="submission" date="2019-12" db="EMBL/GenBank/DDBJ databases">
        <title>Chromosome-level assembly of the Caenorhabditis remanei genome.</title>
        <authorList>
            <person name="Teterina A.A."/>
            <person name="Willis J.H."/>
            <person name="Phillips P.C."/>
        </authorList>
    </citation>
    <scope>NUCLEOTIDE SEQUENCE [LARGE SCALE GENOMIC DNA]</scope>
    <source>
        <strain evidence="10 11">PX506</strain>
        <tissue evidence="10">Whole organism</tissue>
    </source>
</reference>
<sequence length="840" mass="93739">MDRRRNIRNMSVIAHVDHGKSTLTDSLVSKAGIIAQSKAGEARFTDTRKDEQERCITIKSTAISLFFELDKKDLDFVQGENQCETIEVNGKPEKFNGFLINLIDSPGHVDFSSEVTAALRVTDGAMVVVDCVSGVCVQTETVLRQAIAERIKPILFMNKMDRALLELQLGAEEMYQTFRRIVENVNVIIATYLDDDGPMGPVMVDPSIGNVGFGSGLHGWAFTLKQFSEMYADKFGVQVDKLMKNLWGDRFFNPTTKKWSSTKTDDSKRGFNQFVLEPILMVFDAIMNVKKEKIQELVKKLCIKLDYDEEDLEGKPLLKAFMRRWLPAGDTMLQMIAFHLPSPVAAQKYRMEMLYEGPHDDDAALAIKNCDPNGPLMMYISKMVPTSDKGRFYAFGRVFSGKVATGMKARIQGPNYVPGKKDDLYEKTIQRTIIMMGKYVECIEDIPCGNIAGLVGVDQYLVKGGTITTFKDAHNLRVMKFSVSPVVRVAVEAKNPADLPKLVEGLKRLAKSDPMVQCTFESSGEHIIAGAGELHLEICLKDLEDDHACIPLKISDPVVSYRETVQAESSQICLAKSANKLNRLHCSAQPMPDGLADDIEGGVINARDEFKSRAKILSEKYNYDVTEARRIWCFGPDGTGPNLLFDVTKGVQYLNDIKDPMMAGFSWATREGVLCEETLRGVRFNIHDVTVHSDSMHRGGAQIIPAARRVFYASQLTAEPRILEPVYLVEIQCPEPVIGGIYGVINKRRGLVIEESQVIGTPMFIVKAYLPVNESFGFTADLRSNTGGQAFPQCVFDHWQVLPGDPLEIGSKPYQIVTDIRKRKGLKEGIPALDNYLDKM</sequence>
<dbReference type="Gene3D" id="3.30.230.10">
    <property type="match status" value="1"/>
</dbReference>
<feature type="domain" description="Tr-type G" evidence="9">
    <location>
        <begin position="5"/>
        <end position="255"/>
    </location>
</feature>
<dbReference type="FunFam" id="2.40.30.10:FF:000010">
    <property type="entry name" value="Translation elongation factor 2"/>
    <property type="match status" value="1"/>
</dbReference>
<keyword evidence="6" id="KW-0648">Protein biosynthesis</keyword>
<dbReference type="InterPro" id="IPR005225">
    <property type="entry name" value="Small_GTP-bd"/>
</dbReference>
<evidence type="ECO:0000256" key="8">
    <source>
        <dbReference type="ARBA" id="ARBA00049117"/>
    </source>
</evidence>
<dbReference type="SMART" id="SM00838">
    <property type="entry name" value="EFG_C"/>
    <property type="match status" value="1"/>
</dbReference>
<evidence type="ECO:0000256" key="4">
    <source>
        <dbReference type="ARBA" id="ARBA00022768"/>
    </source>
</evidence>
<dbReference type="FunFam" id="3.90.1430.10:FF:000003">
    <property type="entry name" value="Elongation factor 2"/>
    <property type="match status" value="1"/>
</dbReference>
<dbReference type="Gene3D" id="3.40.50.300">
    <property type="entry name" value="P-loop containing nucleotide triphosphate hydrolases"/>
    <property type="match status" value="1"/>
</dbReference>
<dbReference type="GO" id="GO:0003924">
    <property type="term" value="F:GTPase activity"/>
    <property type="evidence" value="ECO:0007669"/>
    <property type="project" value="InterPro"/>
</dbReference>
<dbReference type="Pfam" id="PF03144">
    <property type="entry name" value="GTP_EFTU_D2"/>
    <property type="match status" value="1"/>
</dbReference>
<dbReference type="GO" id="GO:0005525">
    <property type="term" value="F:GTP binding"/>
    <property type="evidence" value="ECO:0007669"/>
    <property type="project" value="UniProtKB-KW"/>
</dbReference>
<comment type="subcellular location">
    <subcellularLocation>
        <location evidence="1">Cytoplasm</location>
    </subcellularLocation>
</comment>
<evidence type="ECO:0000256" key="2">
    <source>
        <dbReference type="ARBA" id="ARBA00022490"/>
    </source>
</evidence>
<keyword evidence="5" id="KW-0378">Hydrolase</keyword>
<dbReference type="PROSITE" id="PS00301">
    <property type="entry name" value="G_TR_1"/>
    <property type="match status" value="1"/>
</dbReference>
<dbReference type="Pfam" id="PF03764">
    <property type="entry name" value="EFG_IV"/>
    <property type="match status" value="1"/>
</dbReference>
<dbReference type="Pfam" id="PF00009">
    <property type="entry name" value="GTP_EFTU"/>
    <property type="match status" value="1"/>
</dbReference>
<dbReference type="CDD" id="cd16261">
    <property type="entry name" value="EF2_snRNP_III"/>
    <property type="match status" value="1"/>
</dbReference>
<dbReference type="NCBIfam" id="TIGR00231">
    <property type="entry name" value="small_GTP"/>
    <property type="match status" value="1"/>
</dbReference>